<evidence type="ECO:0000256" key="3">
    <source>
        <dbReference type="ARBA" id="ARBA00022691"/>
    </source>
</evidence>
<keyword evidence="1 5" id="KW-0489">Methyltransferase</keyword>
<keyword evidence="6" id="KW-1185">Reference proteome</keyword>
<organism evidence="5 6">
    <name type="scientific">Nocardioides koreensis</name>
    <dbReference type="NCBI Taxonomy" id="433651"/>
    <lineage>
        <taxon>Bacteria</taxon>
        <taxon>Bacillati</taxon>
        <taxon>Actinomycetota</taxon>
        <taxon>Actinomycetes</taxon>
        <taxon>Propionibacteriales</taxon>
        <taxon>Nocardioidaceae</taxon>
        <taxon>Nocardioides</taxon>
    </lineage>
</organism>
<keyword evidence="2" id="KW-0808">Transferase</keyword>
<dbReference type="GO" id="GO:0032259">
    <property type="term" value="P:methylation"/>
    <property type="evidence" value="ECO:0007669"/>
    <property type="project" value="UniProtKB-KW"/>
</dbReference>
<accession>A0ABN2ZDG2</accession>
<dbReference type="PANTHER" id="PTHR43464">
    <property type="entry name" value="METHYLTRANSFERASE"/>
    <property type="match status" value="1"/>
</dbReference>
<keyword evidence="3" id="KW-0949">S-adenosyl-L-methionine</keyword>
<gene>
    <name evidence="5" type="ORF">GCM10009844_10170</name>
</gene>
<protein>
    <submittedName>
        <fullName evidence="5">Class I SAM-dependent methyltransferase</fullName>
    </submittedName>
</protein>
<dbReference type="SUPFAM" id="SSF53335">
    <property type="entry name" value="S-adenosyl-L-methionine-dependent methyltransferases"/>
    <property type="match status" value="1"/>
</dbReference>
<sequence>MNQLATRTTAYNAADAPVADAYVDAHDGWSVSARYFHSRIHAINQQLRTVQGGALLDIGCGPGVMLRHLAETRPGDFAMTGLDKLRAMVRTAEAQLANTTGTELITGHAEAMPFPDASFDVALAMGVLEYSNVPKVIEEIGRVTRPGGLVLVTMLNPQSPYRLVEWCLYWPAVRLLGRLEGLAGVPAERRHDCARTGIRAWTAHRLQEALRSVGVEPYDLVYYDVTPTVPPLDRVARKVNHRWRDHPESTLRRGRSGVLGTAYLIAARKRP</sequence>
<evidence type="ECO:0000256" key="1">
    <source>
        <dbReference type="ARBA" id="ARBA00022603"/>
    </source>
</evidence>
<comment type="caution">
    <text evidence="5">The sequence shown here is derived from an EMBL/GenBank/DDBJ whole genome shotgun (WGS) entry which is preliminary data.</text>
</comment>
<dbReference type="EMBL" id="BAAAQR010000002">
    <property type="protein sequence ID" value="GAA2140503.1"/>
    <property type="molecule type" value="Genomic_DNA"/>
</dbReference>
<dbReference type="GO" id="GO:0008168">
    <property type="term" value="F:methyltransferase activity"/>
    <property type="evidence" value="ECO:0007669"/>
    <property type="project" value="UniProtKB-KW"/>
</dbReference>
<feature type="domain" description="Methyltransferase type 11" evidence="4">
    <location>
        <begin position="56"/>
        <end position="151"/>
    </location>
</feature>
<dbReference type="Gene3D" id="3.40.50.150">
    <property type="entry name" value="Vaccinia Virus protein VP39"/>
    <property type="match status" value="1"/>
</dbReference>
<evidence type="ECO:0000313" key="6">
    <source>
        <dbReference type="Proteomes" id="UP001501771"/>
    </source>
</evidence>
<dbReference type="InterPro" id="IPR029063">
    <property type="entry name" value="SAM-dependent_MTases_sf"/>
</dbReference>
<dbReference type="Pfam" id="PF08241">
    <property type="entry name" value="Methyltransf_11"/>
    <property type="match status" value="1"/>
</dbReference>
<reference evidence="5 6" key="1">
    <citation type="journal article" date="2019" name="Int. J. Syst. Evol. Microbiol.">
        <title>The Global Catalogue of Microorganisms (GCM) 10K type strain sequencing project: providing services to taxonomists for standard genome sequencing and annotation.</title>
        <authorList>
            <consortium name="The Broad Institute Genomics Platform"/>
            <consortium name="The Broad Institute Genome Sequencing Center for Infectious Disease"/>
            <person name="Wu L."/>
            <person name="Ma J."/>
        </authorList>
    </citation>
    <scope>NUCLEOTIDE SEQUENCE [LARGE SCALE GENOMIC DNA]</scope>
    <source>
        <strain evidence="5 6">JCM 16022</strain>
    </source>
</reference>
<dbReference type="PANTHER" id="PTHR43464:SF19">
    <property type="entry name" value="UBIQUINONE BIOSYNTHESIS O-METHYLTRANSFERASE, MITOCHONDRIAL"/>
    <property type="match status" value="1"/>
</dbReference>
<evidence type="ECO:0000256" key="2">
    <source>
        <dbReference type="ARBA" id="ARBA00022679"/>
    </source>
</evidence>
<proteinExistence type="predicted"/>
<evidence type="ECO:0000259" key="4">
    <source>
        <dbReference type="Pfam" id="PF08241"/>
    </source>
</evidence>
<evidence type="ECO:0000313" key="5">
    <source>
        <dbReference type="EMBL" id="GAA2140503.1"/>
    </source>
</evidence>
<dbReference type="CDD" id="cd02440">
    <property type="entry name" value="AdoMet_MTases"/>
    <property type="match status" value="1"/>
</dbReference>
<dbReference type="Proteomes" id="UP001501771">
    <property type="component" value="Unassembled WGS sequence"/>
</dbReference>
<name>A0ABN2ZDG2_9ACTN</name>
<dbReference type="RefSeq" id="WP_344148557.1">
    <property type="nucleotide sequence ID" value="NZ_BAAAQR010000002.1"/>
</dbReference>
<dbReference type="InterPro" id="IPR013216">
    <property type="entry name" value="Methyltransf_11"/>
</dbReference>